<proteinExistence type="predicted"/>
<gene>
    <name evidence="1" type="ORF">COT51_01365</name>
</gene>
<dbReference type="Pfam" id="PF16286">
    <property type="entry name" value="DUF4932"/>
    <property type="match status" value="1"/>
</dbReference>
<organism evidence="1 2">
    <name type="scientific">candidate division WWE3 bacterium CG08_land_8_20_14_0_20_41_15</name>
    <dbReference type="NCBI Taxonomy" id="1975086"/>
    <lineage>
        <taxon>Bacteria</taxon>
        <taxon>Katanobacteria</taxon>
    </lineage>
</organism>
<protein>
    <submittedName>
        <fullName evidence="1">Uncharacterized protein</fullName>
    </submittedName>
</protein>
<dbReference type="InterPro" id="IPR032560">
    <property type="entry name" value="DUF4932"/>
</dbReference>
<dbReference type="AlphaFoldDB" id="A0A2H0X9T3"/>
<accession>A0A2H0X9T3</accession>
<reference evidence="2" key="1">
    <citation type="submission" date="2017-09" db="EMBL/GenBank/DDBJ databases">
        <title>Depth-based differentiation of microbial function through sediment-hosted aquifers and enrichment of novel symbionts in the deep terrestrial subsurface.</title>
        <authorList>
            <person name="Probst A.J."/>
            <person name="Ladd B."/>
            <person name="Jarett J.K."/>
            <person name="Geller-Mcgrath D.E."/>
            <person name="Sieber C.M.K."/>
            <person name="Emerson J.B."/>
            <person name="Anantharaman K."/>
            <person name="Thomas B.C."/>
            <person name="Malmstrom R."/>
            <person name="Stieglmeier M."/>
            <person name="Klingl A."/>
            <person name="Woyke T."/>
            <person name="Ryan C.M."/>
            <person name="Banfield J.F."/>
        </authorList>
    </citation>
    <scope>NUCLEOTIDE SEQUENCE [LARGE SCALE GENOMIC DNA]</scope>
</reference>
<sequence>MEIKAQPDIRIFNLYCFLNFSGYNEENNKEGMHPVRVSVRKALEKLKENSDLKVLISYYKKFYEEKKIHLYNFNKHALSLTTPPEFEIIQDSKAINLLPGLDQILKISYEKLPVEILWKEFLPKHLEEAEKYQKLIPEIYTKTCEYLKIQDESLDILQVIPNLLESYHRGKSITVNKTLYIIQGPTASGEPNTRGISHELVHHLINPILDDFTEQIDGKKSFFEKVNKTLELLNSYNSWSGYFSENLTRAIATRVNTGINNISEDRVSIGLAHEEDRGFILQKKIYDALKESYEGRGLQFKEFLDSFLEGNSL</sequence>
<evidence type="ECO:0000313" key="2">
    <source>
        <dbReference type="Proteomes" id="UP000231098"/>
    </source>
</evidence>
<dbReference type="EMBL" id="PEYV01000026">
    <property type="protein sequence ID" value="PIS21700.1"/>
    <property type="molecule type" value="Genomic_DNA"/>
</dbReference>
<evidence type="ECO:0000313" key="1">
    <source>
        <dbReference type="EMBL" id="PIS21700.1"/>
    </source>
</evidence>
<name>A0A2H0X9T3_UNCKA</name>
<dbReference type="Proteomes" id="UP000231098">
    <property type="component" value="Unassembled WGS sequence"/>
</dbReference>
<comment type="caution">
    <text evidence="1">The sequence shown here is derived from an EMBL/GenBank/DDBJ whole genome shotgun (WGS) entry which is preliminary data.</text>
</comment>